<evidence type="ECO:0000256" key="1">
    <source>
        <dbReference type="ARBA" id="ARBA00010587"/>
    </source>
</evidence>
<comment type="caution">
    <text evidence="6">The sequence shown here is derived from an EMBL/GenBank/DDBJ whole genome shotgun (WGS) entry which is preliminary data.</text>
</comment>
<proteinExistence type="inferred from homology"/>
<name>A0A969W7D7_9GAMM</name>
<gene>
    <name evidence="6" type="ORF">G7Y82_01390</name>
</gene>
<evidence type="ECO:0000256" key="3">
    <source>
        <dbReference type="ARBA" id="ARBA00022723"/>
    </source>
</evidence>
<dbReference type="RefSeq" id="WP_168146201.1">
    <property type="nucleotide sequence ID" value="NZ_JAAVXB010000001.1"/>
</dbReference>
<dbReference type="CDD" id="cd12107">
    <property type="entry name" value="Hemerythrin"/>
    <property type="match status" value="1"/>
</dbReference>
<dbReference type="EMBL" id="JAAVXB010000001">
    <property type="protein sequence ID" value="NKF20950.1"/>
    <property type="molecule type" value="Genomic_DNA"/>
</dbReference>
<keyword evidence="4" id="KW-0408">Iron</keyword>
<dbReference type="InterPro" id="IPR050669">
    <property type="entry name" value="Hemerythrin"/>
</dbReference>
<organism evidence="6 7">
    <name type="scientific">Solimonas marina</name>
    <dbReference type="NCBI Taxonomy" id="2714601"/>
    <lineage>
        <taxon>Bacteria</taxon>
        <taxon>Pseudomonadati</taxon>
        <taxon>Pseudomonadota</taxon>
        <taxon>Gammaproteobacteria</taxon>
        <taxon>Nevskiales</taxon>
        <taxon>Nevskiaceae</taxon>
        <taxon>Solimonas</taxon>
    </lineage>
</organism>
<evidence type="ECO:0000313" key="7">
    <source>
        <dbReference type="Proteomes" id="UP000653472"/>
    </source>
</evidence>
<dbReference type="PANTHER" id="PTHR37164:SF1">
    <property type="entry name" value="BACTERIOHEMERYTHRIN"/>
    <property type="match status" value="1"/>
</dbReference>
<dbReference type="PROSITE" id="PS00550">
    <property type="entry name" value="HEMERYTHRINS"/>
    <property type="match status" value="1"/>
</dbReference>
<dbReference type="Pfam" id="PF01814">
    <property type="entry name" value="Hemerythrin"/>
    <property type="match status" value="1"/>
</dbReference>
<dbReference type="InterPro" id="IPR012312">
    <property type="entry name" value="Hemerythrin-like"/>
</dbReference>
<dbReference type="InterPro" id="IPR016131">
    <property type="entry name" value="Haemerythrin_Fe_BS"/>
</dbReference>
<dbReference type="NCBIfam" id="NF033749">
    <property type="entry name" value="bact_hemeryth"/>
    <property type="match status" value="1"/>
</dbReference>
<dbReference type="Proteomes" id="UP000653472">
    <property type="component" value="Unassembled WGS sequence"/>
</dbReference>
<dbReference type="SUPFAM" id="SSF47188">
    <property type="entry name" value="Hemerythrin-like"/>
    <property type="match status" value="1"/>
</dbReference>
<dbReference type="NCBIfam" id="TIGR02481">
    <property type="entry name" value="hemeryth_dom"/>
    <property type="match status" value="1"/>
</dbReference>
<dbReference type="InterPro" id="IPR012827">
    <property type="entry name" value="Hemerythrin_metal-bd"/>
</dbReference>
<evidence type="ECO:0000313" key="6">
    <source>
        <dbReference type="EMBL" id="NKF20950.1"/>
    </source>
</evidence>
<dbReference type="AlphaFoldDB" id="A0A969W7D7"/>
<protein>
    <submittedName>
        <fullName evidence="6">Bacteriohemerythrin</fullName>
    </submittedName>
</protein>
<keyword evidence="2" id="KW-0561">Oxygen transport</keyword>
<keyword evidence="2" id="KW-0813">Transport</keyword>
<evidence type="ECO:0000259" key="5">
    <source>
        <dbReference type="Pfam" id="PF01814"/>
    </source>
</evidence>
<accession>A0A969W7D7</accession>
<evidence type="ECO:0000256" key="2">
    <source>
        <dbReference type="ARBA" id="ARBA00022621"/>
    </source>
</evidence>
<keyword evidence="3" id="KW-0479">Metal-binding</keyword>
<dbReference type="GO" id="GO:0046872">
    <property type="term" value="F:metal ion binding"/>
    <property type="evidence" value="ECO:0007669"/>
    <property type="project" value="UniProtKB-KW"/>
</dbReference>
<dbReference type="InterPro" id="IPR035938">
    <property type="entry name" value="Hemerythrin-like_sf"/>
</dbReference>
<dbReference type="Gene3D" id="1.20.120.50">
    <property type="entry name" value="Hemerythrin-like"/>
    <property type="match status" value="1"/>
</dbReference>
<dbReference type="GO" id="GO:0005344">
    <property type="term" value="F:oxygen carrier activity"/>
    <property type="evidence" value="ECO:0007669"/>
    <property type="project" value="UniProtKB-KW"/>
</dbReference>
<reference evidence="6" key="1">
    <citation type="submission" date="2020-03" db="EMBL/GenBank/DDBJ databases">
        <title>Solimonas marina sp. nov., isolated from deep seawater of the Pacific Ocean.</title>
        <authorList>
            <person name="Liu X."/>
            <person name="Lai Q."/>
            <person name="Sun F."/>
            <person name="Gai Y."/>
            <person name="Li G."/>
            <person name="Shao Z."/>
        </authorList>
    </citation>
    <scope>NUCLEOTIDE SEQUENCE</scope>
    <source>
        <strain evidence="6">C16B3</strain>
    </source>
</reference>
<feature type="domain" description="Hemerythrin-like" evidence="5">
    <location>
        <begin position="32"/>
        <end position="146"/>
    </location>
</feature>
<comment type="similarity">
    <text evidence="1">Belongs to the hemerythrin family.</text>
</comment>
<dbReference type="NCBIfam" id="NF002007">
    <property type="entry name" value="PRK00808.1"/>
    <property type="match status" value="1"/>
</dbReference>
<keyword evidence="7" id="KW-1185">Reference proteome</keyword>
<evidence type="ECO:0000256" key="4">
    <source>
        <dbReference type="ARBA" id="ARBA00023004"/>
    </source>
</evidence>
<dbReference type="PANTHER" id="PTHR37164">
    <property type="entry name" value="BACTERIOHEMERYTHRIN"/>
    <property type="match status" value="1"/>
</dbReference>
<sequence>MPLADTLSTRAAPRSVATPAPLIVWTPELSVGIDEIDAQHKLLVDLLNQLHVAILTQHGSAEAMHVLHELIDYTRIHFAVEESLMRVLGYPDYEAHKASHEQLLEQVLNLQRRLIDEGQGITFELLHFLKRWLSVHIMETDRSYTPHFLARGIQARYEKPSLLRRLWSRAAPGAPR</sequence>